<protein>
    <recommendedName>
        <fullName evidence="7">Rapamycin-insensitive companion of TOR2</fullName>
    </recommendedName>
</protein>
<dbReference type="InterPro" id="IPR028267">
    <property type="entry name" value="Pianissimo_N"/>
</dbReference>
<comment type="similarity">
    <text evidence="1">Belongs to the RICTOR family.</text>
</comment>
<evidence type="ECO:0000259" key="2">
    <source>
        <dbReference type="SMART" id="SM01307"/>
    </source>
</evidence>
<organism evidence="5 6">
    <name type="scientific">Trypanosoma rangeli</name>
    <dbReference type="NCBI Taxonomy" id="5698"/>
    <lineage>
        <taxon>Eukaryota</taxon>
        <taxon>Discoba</taxon>
        <taxon>Euglenozoa</taxon>
        <taxon>Kinetoplastea</taxon>
        <taxon>Metakinetoplastina</taxon>
        <taxon>Trypanosomatida</taxon>
        <taxon>Trypanosomatidae</taxon>
        <taxon>Trypanosoma</taxon>
        <taxon>Herpetosoma</taxon>
    </lineage>
</organism>
<comment type="caution">
    <text evidence="5">The sequence shown here is derived from an EMBL/GenBank/DDBJ whole genome shotgun (WGS) entry which is preliminary data.</text>
</comment>
<dbReference type="SMART" id="SM01303">
    <property type="entry name" value="RasGEF_N_2"/>
    <property type="match status" value="1"/>
</dbReference>
<feature type="domain" description="Rapamycin-insensitive companion of mTOR N-terminal" evidence="3">
    <location>
        <begin position="100"/>
        <end position="516"/>
    </location>
</feature>
<dbReference type="Pfam" id="PF14663">
    <property type="entry name" value="RasGEF_N_2"/>
    <property type="match status" value="1"/>
</dbReference>
<gene>
    <name evidence="5" type="ORF">TraAM80_01637</name>
</gene>
<dbReference type="GO" id="GO:0031932">
    <property type="term" value="C:TORC2 complex"/>
    <property type="evidence" value="ECO:0007669"/>
    <property type="project" value="InterPro"/>
</dbReference>
<evidence type="ECO:0000259" key="3">
    <source>
        <dbReference type="SMART" id="SM01308"/>
    </source>
</evidence>
<keyword evidence="6" id="KW-1185">Reference proteome</keyword>
<dbReference type="InterPro" id="IPR028268">
    <property type="entry name" value="Pianissimo_fam"/>
</dbReference>
<reference evidence="5 6" key="1">
    <citation type="journal article" date="2018" name="BMC Genomics">
        <title>Genomic comparison of Trypanosoma conorhini and Trypanosoma rangeli to Trypanosoma cruzi strains of high and low virulence.</title>
        <authorList>
            <person name="Bradwell K.R."/>
            <person name="Koparde V.N."/>
            <person name="Matveyev A.V."/>
            <person name="Serrano M.G."/>
            <person name="Alves J.M."/>
            <person name="Parikh H."/>
            <person name="Huang B."/>
            <person name="Lee V."/>
            <person name="Espinosa-Alvarez O."/>
            <person name="Ortiz P.A."/>
            <person name="Costa-Martins A.G."/>
            <person name="Teixeira M.M."/>
            <person name="Buck G.A."/>
        </authorList>
    </citation>
    <scope>NUCLEOTIDE SEQUENCE [LARGE SCALE GENOMIC DNA]</scope>
    <source>
        <strain evidence="5 6">AM80</strain>
    </source>
</reference>
<dbReference type="EMBL" id="MKGL01000034">
    <property type="protein sequence ID" value="RNF10294.1"/>
    <property type="molecule type" value="Genomic_DNA"/>
</dbReference>
<evidence type="ECO:0008006" key="7">
    <source>
        <dbReference type="Google" id="ProtNLM"/>
    </source>
</evidence>
<sequence length="1377" mass="152993">MATAGLSAATVELLKSLSIDLKDFSKARARYNKVREKLREKSATAAADAAAEAAEMLQRLTDGWGEYLRLTQEHFQRITSTIVEELMNKTRDKATAAERAEKLNELCAIGEKWYVRNEAYFEFERPEQLALLVRGALDSSSRVMRLLGLQLARICAASVMFTRTLLAGEGSGLIGLSFDREIATELEYALNMCARLIELHESDPVAYPDVPYCWICRVGALVDPQDSVPNLTPKRKSQALRIAIKLLRCFPAMSTAASLHIILLRYCIQKGAVTADEIKNVLHVVLDIFDHAETRQYLHYNDLDVLYAPFLYSADNSTETNLNLMNGAKDVLAMVLQTWVGVLWTCSETKGLRAVIDILHLPGDLDRKMVLLTLFNKVLCQLAPHRGLTLMKTWQGVEEKNHETLMSRTLFPDTASSFKGTRSPRLLNDGIINHTSSEVTCTDQSELLDGFVPTTKAIGYHVLDPLLGRVLLMLSHHGLPLALVSMIGDGAPSRLLAVTASSLLQDIFMLMDTVLPVRPVKRLHTALNKAVGCLVFQGDLSFNSGLTTRLFQDHKMKKGAALLPTVADPNAISGERVSIPSATTISAYWLGDVELDDTGFAGMLRETGVDKAGGFLEWNHDLLLLLVHGSLRSPFRFQWVLKETRFFHRLLAFYLPLLQSNLRTFVSLRAEECTPQVCNLGLALLDLFLSTRVGTEVLDEFGFTPAIVANLQEVIDGTPQVLNPQRLGTRVGQTVLCMVGRYSLAANGLMAMREHNMFGMINNMFSKLSGERAVAPAAGDTLRDVCQLLLQFLYIGAVPNYGVCEEIRQVFRAALCNDANSVRLCAAMQLRKALWRDLSTSMSWGIETLVQALHDDFYSVVESAFKLLLSICLCSDEALDYLISLSPTVLMESEVIRQHSKQLGLNTLLYRIVGRPSGFRFLQCYGWVEEELRRWEESESANHVRLVERMQAREAVGVPADFAHSMAGRWWQHNRTLSEPNYILYRPAVLSASIPTYSSPNDSGSDFFPSHFAAVLCKSNEGCTLFKHSNLWKRSVQRIMHQILPPDIVYDDGVDAGSESSDDDIDDAERALNEEDPSFWGQLGAKMDTTDATQSAEPCELRMLRAGRLPCSRSARLLSAARGYKKPGRSYLLTLVGDVAELKDAILCVCHASSSDTGYALMRSVPELHKRLNALMVFGATVSVRSICIVGECILARSKRCAEQLSGMSHYVLNESNAYTSADGVPYSVAFSHIKPSKWTPIGRPTSDGQLSALYFIHKQDIAEGTDDNEPPLMASMKFPATLSQSARRVFDQVCALSNPVNCEGAKKKLYQVMKHQPQLFTDPRIRKLVIGATQKFRMHHAERKFLADLLETAPLSAPVPNARRSTIISSTHIQSH</sequence>
<dbReference type="SMART" id="SM01307">
    <property type="entry name" value="RICTOR_M"/>
    <property type="match status" value="1"/>
</dbReference>
<evidence type="ECO:0000313" key="5">
    <source>
        <dbReference type="EMBL" id="RNF10294.1"/>
    </source>
</evidence>
<dbReference type="SMART" id="SM01308">
    <property type="entry name" value="RICTOR_N"/>
    <property type="match status" value="1"/>
</dbReference>
<dbReference type="Proteomes" id="UP000283634">
    <property type="component" value="Unassembled WGS sequence"/>
</dbReference>
<dbReference type="Pfam" id="PF14664">
    <property type="entry name" value="RICTOR_N"/>
    <property type="match status" value="1"/>
</dbReference>
<dbReference type="OMA" id="FTYRMHY"/>
<dbReference type="InterPro" id="IPR029451">
    <property type="entry name" value="RICTOR_M"/>
</dbReference>
<dbReference type="SMART" id="SM01310">
    <property type="entry name" value="RICTOR_V"/>
    <property type="match status" value="1"/>
</dbReference>
<accession>A0A3R7MZ47</accession>
<dbReference type="SUPFAM" id="SSF48371">
    <property type="entry name" value="ARM repeat"/>
    <property type="match status" value="1"/>
</dbReference>
<evidence type="ECO:0000256" key="1">
    <source>
        <dbReference type="ARBA" id="ARBA00008878"/>
    </source>
</evidence>
<dbReference type="PANTHER" id="PTHR13298:SF11">
    <property type="entry name" value="RAPAMYCIN-INSENSITIVE COMPANION OF MTOR"/>
    <property type="match status" value="1"/>
</dbReference>
<dbReference type="RefSeq" id="XP_029241473.1">
    <property type="nucleotide sequence ID" value="XM_029378671.1"/>
</dbReference>
<dbReference type="GeneID" id="40325570"/>
<dbReference type="InterPro" id="IPR016024">
    <property type="entry name" value="ARM-type_fold"/>
</dbReference>
<feature type="domain" description="Rapamycin-insensitive companion of mTOR middle" evidence="2">
    <location>
        <begin position="595"/>
        <end position="836"/>
    </location>
</feature>
<feature type="domain" description="Rapamycin-insensitive companion of mTOR" evidence="4">
    <location>
        <begin position="1139"/>
        <end position="1212"/>
    </location>
</feature>
<dbReference type="InterPro" id="IPR029452">
    <property type="entry name" value="RICTOR_V"/>
</dbReference>
<dbReference type="Pfam" id="PF14666">
    <property type="entry name" value="RICTOR_M"/>
    <property type="match status" value="1"/>
</dbReference>
<dbReference type="VEuPathDB" id="TriTrypDB:TRSC58_01127"/>
<evidence type="ECO:0000313" key="6">
    <source>
        <dbReference type="Proteomes" id="UP000283634"/>
    </source>
</evidence>
<proteinExistence type="inferred from homology"/>
<dbReference type="InterPro" id="IPR029453">
    <property type="entry name" value="Rictor_IV"/>
</dbReference>
<dbReference type="PANTHER" id="PTHR13298">
    <property type="entry name" value="CYTOSOLIC REGULATOR PIANISSIMO"/>
    <property type="match status" value="1"/>
</dbReference>
<dbReference type="GO" id="GO:0038203">
    <property type="term" value="P:TORC2 signaling"/>
    <property type="evidence" value="ECO:0007669"/>
    <property type="project" value="TreeGrafter"/>
</dbReference>
<name>A0A3R7MZ47_TRYRA</name>
<evidence type="ECO:0000259" key="4">
    <source>
        <dbReference type="SMART" id="SM01310"/>
    </source>
</evidence>
<dbReference type="OrthoDB" id="271111at2759"/>